<dbReference type="AlphaFoldDB" id="A0A086JCS0"/>
<dbReference type="VEuPathDB" id="ToxoDB:TGP89_297290"/>
<gene>
    <name evidence="2" type="ORF">TGP89_297290</name>
</gene>
<evidence type="ECO:0000313" key="3">
    <source>
        <dbReference type="Proteomes" id="UP000028828"/>
    </source>
</evidence>
<accession>A0A086JCS0</accession>
<keyword evidence="1" id="KW-0732">Signal</keyword>
<dbReference type="EMBL" id="AEYI02002111">
    <property type="protein sequence ID" value="KFG29938.1"/>
    <property type="molecule type" value="Genomic_DNA"/>
</dbReference>
<feature type="signal peptide" evidence="1">
    <location>
        <begin position="1"/>
        <end position="23"/>
    </location>
</feature>
<organism evidence="2 3">
    <name type="scientific">Toxoplasma gondii p89</name>
    <dbReference type="NCBI Taxonomy" id="943119"/>
    <lineage>
        <taxon>Eukaryota</taxon>
        <taxon>Sar</taxon>
        <taxon>Alveolata</taxon>
        <taxon>Apicomplexa</taxon>
        <taxon>Conoidasida</taxon>
        <taxon>Coccidia</taxon>
        <taxon>Eucoccidiorida</taxon>
        <taxon>Eimeriorina</taxon>
        <taxon>Sarcocystidae</taxon>
        <taxon>Toxoplasma</taxon>
    </lineage>
</organism>
<feature type="chain" id="PRO_5001808212" evidence="1">
    <location>
        <begin position="24"/>
        <end position="257"/>
    </location>
</feature>
<evidence type="ECO:0000256" key="1">
    <source>
        <dbReference type="SAM" id="SignalP"/>
    </source>
</evidence>
<comment type="caution">
    <text evidence="2">The sequence shown here is derived from an EMBL/GenBank/DDBJ whole genome shotgun (WGS) entry which is preliminary data.</text>
</comment>
<reference evidence="2 3" key="1">
    <citation type="submission" date="2014-03" db="EMBL/GenBank/DDBJ databases">
        <authorList>
            <person name="Sibley D."/>
            <person name="Venepally P."/>
            <person name="Karamycheva S."/>
            <person name="Hadjithomas M."/>
            <person name="Khan A."/>
            <person name="Brunk B."/>
            <person name="Roos D."/>
            <person name="Caler E."/>
            <person name="Lorenzi H."/>
        </authorList>
    </citation>
    <scope>NUCLEOTIDE SEQUENCE [LARGE SCALE GENOMIC DNA]</scope>
    <source>
        <strain evidence="3">p89</strain>
    </source>
</reference>
<dbReference type="OrthoDB" id="10324627at2759"/>
<evidence type="ECO:0000313" key="2">
    <source>
        <dbReference type="EMBL" id="KFG29938.1"/>
    </source>
</evidence>
<proteinExistence type="predicted"/>
<sequence length="257" mass="28527">MALHNLFCLVMLTVAAATADTYAEKFVSMNLLTAYGYPDLSQAMKGSGNAGYITIPKQHTLLHESRDLPSTEKGGAQASRLLEGSEYRYSEVLQVPIDAEHAVTMGPIMRRLAVGSSDLPTSSSLMSHFSPSPTTPSTHLSKIAERLPHHAVSTGGWHTLHLLRPQYIGDYRGPLAAAYSNMFRRKSPVERSRIWESQGENTVPLKNVLGRRSTVGAWRTAEGNSLRQPPVPFKRQDVWRSSLEHTPLKDVLKRWPN</sequence>
<name>A0A086JCS0_TOXGO</name>
<dbReference type="Proteomes" id="UP000028828">
    <property type="component" value="Unassembled WGS sequence"/>
</dbReference>
<protein>
    <submittedName>
        <fullName evidence="2">Uncharacterized protein</fullName>
    </submittedName>
</protein>